<gene>
    <name evidence="5" type="ORF">BN381_620001</name>
</gene>
<dbReference type="STRING" id="1229780.BN381_620001"/>
<dbReference type="PROSITE" id="PS51900">
    <property type="entry name" value="CB"/>
    <property type="match status" value="1"/>
</dbReference>
<dbReference type="AlphaFoldDB" id="R4Z6D9"/>
<proteinExistence type="predicted"/>
<dbReference type="InterPro" id="IPR011010">
    <property type="entry name" value="DNA_brk_join_enz"/>
</dbReference>
<evidence type="ECO:0000313" key="5">
    <source>
        <dbReference type="EMBL" id="CCM65236.1"/>
    </source>
</evidence>
<dbReference type="GO" id="GO:0006310">
    <property type="term" value="P:DNA recombination"/>
    <property type="evidence" value="ECO:0007669"/>
    <property type="project" value="UniProtKB-KW"/>
</dbReference>
<evidence type="ECO:0000256" key="1">
    <source>
        <dbReference type="ARBA" id="ARBA00023125"/>
    </source>
</evidence>
<dbReference type="Gene3D" id="1.10.443.10">
    <property type="entry name" value="Intergrase catalytic core"/>
    <property type="match status" value="1"/>
</dbReference>
<dbReference type="InterPro" id="IPR013762">
    <property type="entry name" value="Integrase-like_cat_sf"/>
</dbReference>
<evidence type="ECO:0000256" key="3">
    <source>
        <dbReference type="PROSITE-ProRule" id="PRU01248"/>
    </source>
</evidence>
<evidence type="ECO:0000313" key="6">
    <source>
        <dbReference type="Proteomes" id="UP000018291"/>
    </source>
</evidence>
<protein>
    <submittedName>
        <fullName evidence="5">Phage integrase family protein</fullName>
    </submittedName>
</protein>
<evidence type="ECO:0000256" key="2">
    <source>
        <dbReference type="ARBA" id="ARBA00023172"/>
    </source>
</evidence>
<organism evidence="5 6">
    <name type="scientific">Candidatus Neomicrothrix parvicella RN1</name>
    <dbReference type="NCBI Taxonomy" id="1229780"/>
    <lineage>
        <taxon>Bacteria</taxon>
        <taxon>Bacillati</taxon>
        <taxon>Actinomycetota</taxon>
        <taxon>Acidimicrobiia</taxon>
        <taxon>Acidimicrobiales</taxon>
        <taxon>Microthrixaceae</taxon>
        <taxon>Candidatus Neomicrothrix</taxon>
    </lineage>
</organism>
<dbReference type="GO" id="GO:0003677">
    <property type="term" value="F:DNA binding"/>
    <property type="evidence" value="ECO:0007669"/>
    <property type="project" value="UniProtKB-UniRule"/>
</dbReference>
<dbReference type="InterPro" id="IPR044068">
    <property type="entry name" value="CB"/>
</dbReference>
<dbReference type="EMBL" id="CANL01000059">
    <property type="protein sequence ID" value="CCM65236.1"/>
    <property type="molecule type" value="Genomic_DNA"/>
</dbReference>
<dbReference type="Proteomes" id="UP000018291">
    <property type="component" value="Unassembled WGS sequence"/>
</dbReference>
<reference evidence="5 6" key="1">
    <citation type="journal article" date="2013" name="ISME J.">
        <title>Metabolic model for the filamentous 'Candidatus Microthrix parvicella' based on genomic and metagenomic analyses.</title>
        <authorList>
            <person name="Jon McIlroy S."/>
            <person name="Kristiansen R."/>
            <person name="Albertsen M."/>
            <person name="Michael Karst S."/>
            <person name="Rossetti S."/>
            <person name="Lund Nielsen J."/>
            <person name="Tandoi V."/>
            <person name="James Seviour R."/>
            <person name="Nielsen P.H."/>
        </authorList>
    </citation>
    <scope>NUCLEOTIDE SEQUENCE [LARGE SCALE GENOMIC DNA]</scope>
    <source>
        <strain evidence="5 6">RN1</strain>
    </source>
</reference>
<dbReference type="GO" id="GO:0015074">
    <property type="term" value="P:DNA integration"/>
    <property type="evidence" value="ECO:0007669"/>
    <property type="project" value="InterPro"/>
</dbReference>
<dbReference type="RefSeq" id="WP_012229778.1">
    <property type="nucleotide sequence ID" value="NZ_HG422565.1"/>
</dbReference>
<sequence length="445" mass="49597">MGLIRANTGWCGTCSRPRPQPKPPRPCGQCDRQTRRLSNGLCSRCWQAHPDRARNQADRLAATITEAPWWLGPFADYASERMAIGRASQLVTAMGALLTAGDPTHPQALLERARTPGRSAGPLARTLEDFFVEHQLAFGLDQPARLAAGRRQRRVDATPEALRPTVALFCDHMITSRERARQAGTQPRSDSTIESNLAIIRDLAVFLTTTRAKFDWATVQPDDIDAFLNDRPTNRRRRLTATRQFFRWARKQRVVLVDPTTALTSQTERGFKGTTLTIGEQRRLFRRWTNNNPHIHPHEAAVGLLALLHALSVSELRRLQAVDINPASRELHLTGRPHPVPLDPASFAAVEACLTHRQHLRTANPHLLVTKITRPRLTPASPAYMTHVLDPAGVTIKRLRSTRLVDLLHSLDPKLVAEALGMNANGLLNYLADDVDTGRLPTPNL</sequence>
<name>R4Z6D9_9ACTN</name>
<dbReference type="HOGENOM" id="CLU_028803_0_0_11"/>
<evidence type="ECO:0000259" key="4">
    <source>
        <dbReference type="PROSITE" id="PS51900"/>
    </source>
</evidence>
<keyword evidence="2" id="KW-0233">DNA recombination</keyword>
<keyword evidence="1 3" id="KW-0238">DNA-binding</keyword>
<dbReference type="Gene3D" id="1.10.150.130">
    <property type="match status" value="1"/>
</dbReference>
<dbReference type="eggNOG" id="COG4974">
    <property type="taxonomic scope" value="Bacteria"/>
</dbReference>
<dbReference type="InterPro" id="IPR010998">
    <property type="entry name" value="Integrase_recombinase_N"/>
</dbReference>
<keyword evidence="6" id="KW-1185">Reference proteome</keyword>
<accession>R4Z6D9</accession>
<comment type="caution">
    <text evidence="5">The sequence shown here is derived from an EMBL/GenBank/DDBJ whole genome shotgun (WGS) entry which is preliminary data.</text>
</comment>
<dbReference type="SUPFAM" id="SSF56349">
    <property type="entry name" value="DNA breaking-rejoining enzymes"/>
    <property type="match status" value="1"/>
</dbReference>
<feature type="domain" description="Core-binding (CB)" evidence="4">
    <location>
        <begin position="160"/>
        <end position="250"/>
    </location>
</feature>